<evidence type="ECO:0000313" key="2">
    <source>
        <dbReference type="EMBL" id="KAF9893273.1"/>
    </source>
</evidence>
<gene>
    <name evidence="2" type="ORF">FE257_011703</name>
</gene>
<dbReference type="PANTHER" id="PTHR14303:SF0">
    <property type="entry name" value="DNA POLYMERASE DELTA SUBUNIT 4"/>
    <property type="match status" value="1"/>
</dbReference>
<accession>A0AAD4CVJ5</accession>
<proteinExistence type="predicted"/>
<evidence type="ECO:0000313" key="3">
    <source>
        <dbReference type="Proteomes" id="UP001194746"/>
    </source>
</evidence>
<sequence length="181" mass="20084">MPPSRRRGSNTAARSNQATLSFGSQSQVTKSSAAPPAHAQKVKDLEPVTVALSKKPSLESVSEAEQSPVTPIDVSHPHVAELAVRQQAQAEIQQPLSEEDRKAKKLTEKDIQRYWKNEEAKRRGPLGIVFLQYGPCIGIARVKRWRRANSLNLNPPIEVLGVLLKDNDEKAQRAYVDELMS</sequence>
<dbReference type="InterPro" id="IPR007218">
    <property type="entry name" value="DNA_pol_delta_4"/>
</dbReference>
<feature type="region of interest" description="Disordered" evidence="1">
    <location>
        <begin position="55"/>
        <end position="74"/>
    </location>
</feature>
<organism evidence="2 3">
    <name type="scientific">Aspergillus nanangensis</name>
    <dbReference type="NCBI Taxonomy" id="2582783"/>
    <lineage>
        <taxon>Eukaryota</taxon>
        <taxon>Fungi</taxon>
        <taxon>Dikarya</taxon>
        <taxon>Ascomycota</taxon>
        <taxon>Pezizomycotina</taxon>
        <taxon>Eurotiomycetes</taxon>
        <taxon>Eurotiomycetidae</taxon>
        <taxon>Eurotiales</taxon>
        <taxon>Aspergillaceae</taxon>
        <taxon>Aspergillus</taxon>
        <taxon>Aspergillus subgen. Circumdati</taxon>
    </lineage>
</organism>
<evidence type="ECO:0008006" key="4">
    <source>
        <dbReference type="Google" id="ProtNLM"/>
    </source>
</evidence>
<dbReference type="AlphaFoldDB" id="A0AAD4CVJ5"/>
<dbReference type="PANTHER" id="PTHR14303">
    <property type="entry name" value="DNA POLYMERASE DELTA SUBUNIT 4"/>
    <property type="match status" value="1"/>
</dbReference>
<comment type="caution">
    <text evidence="2">The sequence shown here is derived from an EMBL/GenBank/DDBJ whole genome shotgun (WGS) entry which is preliminary data.</text>
</comment>
<protein>
    <recommendedName>
        <fullName evidence="4">DNA polymerase delta subunit 4</fullName>
    </recommendedName>
</protein>
<dbReference type="GO" id="GO:0043625">
    <property type="term" value="C:delta DNA polymerase complex"/>
    <property type="evidence" value="ECO:0007669"/>
    <property type="project" value="TreeGrafter"/>
</dbReference>
<reference evidence="2" key="2">
    <citation type="submission" date="2020-02" db="EMBL/GenBank/DDBJ databases">
        <authorList>
            <person name="Gilchrist C.L.M."/>
            <person name="Chooi Y.-H."/>
        </authorList>
    </citation>
    <scope>NUCLEOTIDE SEQUENCE</scope>
    <source>
        <strain evidence="2">MST-FP2251</strain>
    </source>
</reference>
<feature type="compositionally biased region" description="Polar residues" evidence="1">
    <location>
        <begin position="9"/>
        <end position="32"/>
    </location>
</feature>
<dbReference type="GO" id="GO:0003887">
    <property type="term" value="F:DNA-directed DNA polymerase activity"/>
    <property type="evidence" value="ECO:0007669"/>
    <property type="project" value="TreeGrafter"/>
</dbReference>
<keyword evidence="3" id="KW-1185">Reference proteome</keyword>
<dbReference type="Pfam" id="PF04081">
    <property type="entry name" value="DNA_pol_delta_4"/>
    <property type="match status" value="1"/>
</dbReference>
<feature type="compositionally biased region" description="Polar residues" evidence="1">
    <location>
        <begin position="59"/>
        <end position="69"/>
    </location>
</feature>
<evidence type="ECO:0000256" key="1">
    <source>
        <dbReference type="SAM" id="MobiDB-lite"/>
    </source>
</evidence>
<feature type="region of interest" description="Disordered" evidence="1">
    <location>
        <begin position="1"/>
        <end position="48"/>
    </location>
</feature>
<dbReference type="GO" id="GO:0000731">
    <property type="term" value="P:DNA synthesis involved in DNA repair"/>
    <property type="evidence" value="ECO:0007669"/>
    <property type="project" value="InterPro"/>
</dbReference>
<dbReference type="Proteomes" id="UP001194746">
    <property type="component" value="Unassembled WGS sequence"/>
</dbReference>
<name>A0AAD4CVJ5_ASPNN</name>
<reference evidence="2" key="1">
    <citation type="journal article" date="2019" name="Beilstein J. Org. Chem.">
        <title>Nanangenines: drimane sesquiterpenoids as the dominant metabolite cohort of a novel Australian fungus, Aspergillus nanangensis.</title>
        <authorList>
            <person name="Lacey H.J."/>
            <person name="Gilchrist C.L.M."/>
            <person name="Crombie A."/>
            <person name="Kalaitzis J.A."/>
            <person name="Vuong D."/>
            <person name="Rutledge P.J."/>
            <person name="Turner P."/>
            <person name="Pitt J.I."/>
            <person name="Lacey E."/>
            <person name="Chooi Y.H."/>
            <person name="Piggott A.M."/>
        </authorList>
    </citation>
    <scope>NUCLEOTIDE SEQUENCE</scope>
    <source>
        <strain evidence="2">MST-FP2251</strain>
    </source>
</reference>
<dbReference type="EMBL" id="VCAU01000008">
    <property type="protein sequence ID" value="KAF9893273.1"/>
    <property type="molecule type" value="Genomic_DNA"/>
</dbReference>
<dbReference type="GO" id="GO:0006261">
    <property type="term" value="P:DNA-templated DNA replication"/>
    <property type="evidence" value="ECO:0007669"/>
    <property type="project" value="TreeGrafter"/>
</dbReference>